<dbReference type="InterPro" id="IPR027417">
    <property type="entry name" value="P-loop_NTPase"/>
</dbReference>
<keyword evidence="5" id="KW-0547">Nucleotide-binding</keyword>
<evidence type="ECO:0000256" key="3">
    <source>
        <dbReference type="ARBA" id="ARBA00022448"/>
    </source>
</evidence>
<keyword evidence="4" id="KW-1003">Cell membrane</keyword>
<dbReference type="GO" id="GO:0005524">
    <property type="term" value="F:ATP binding"/>
    <property type="evidence" value="ECO:0007669"/>
    <property type="project" value="UniProtKB-KW"/>
</dbReference>
<dbReference type="GO" id="GO:0016887">
    <property type="term" value="F:ATP hydrolysis activity"/>
    <property type="evidence" value="ECO:0007669"/>
    <property type="project" value="InterPro"/>
</dbReference>
<organism evidence="9 10">
    <name type="scientific">Acetitomaculum ruminis DSM 5522</name>
    <dbReference type="NCBI Taxonomy" id="1120918"/>
    <lineage>
        <taxon>Bacteria</taxon>
        <taxon>Bacillati</taxon>
        <taxon>Bacillota</taxon>
        <taxon>Clostridia</taxon>
        <taxon>Lachnospirales</taxon>
        <taxon>Lachnospiraceae</taxon>
        <taxon>Acetitomaculum</taxon>
    </lineage>
</organism>
<dbReference type="CDD" id="cd03257">
    <property type="entry name" value="ABC_NikE_OppD_transporters"/>
    <property type="match status" value="1"/>
</dbReference>
<evidence type="ECO:0000256" key="4">
    <source>
        <dbReference type="ARBA" id="ARBA00022475"/>
    </source>
</evidence>
<keyword evidence="3" id="KW-0813">Transport</keyword>
<feature type="domain" description="ABC transporter" evidence="8">
    <location>
        <begin position="8"/>
        <end position="254"/>
    </location>
</feature>
<evidence type="ECO:0000256" key="6">
    <source>
        <dbReference type="ARBA" id="ARBA00022840"/>
    </source>
</evidence>
<protein>
    <submittedName>
        <fullName evidence="9">Oligopeptide/dipeptide ABC transporter, ATP-binding protein, C-terminal domain-containing protein</fullName>
    </submittedName>
</protein>
<dbReference type="PANTHER" id="PTHR43297">
    <property type="entry name" value="OLIGOPEPTIDE TRANSPORT ATP-BINDING PROTEIN APPD"/>
    <property type="match status" value="1"/>
</dbReference>
<dbReference type="AlphaFoldDB" id="A0A1I1A9T1"/>
<proteinExistence type="inferred from homology"/>
<dbReference type="Pfam" id="PF00005">
    <property type="entry name" value="ABC_tran"/>
    <property type="match status" value="1"/>
</dbReference>
<dbReference type="InterPro" id="IPR013563">
    <property type="entry name" value="Oligopep_ABC_C"/>
</dbReference>
<keyword evidence="10" id="KW-1185">Reference proteome</keyword>
<evidence type="ECO:0000256" key="2">
    <source>
        <dbReference type="ARBA" id="ARBA00005417"/>
    </source>
</evidence>
<dbReference type="GO" id="GO:0015833">
    <property type="term" value="P:peptide transport"/>
    <property type="evidence" value="ECO:0007669"/>
    <property type="project" value="InterPro"/>
</dbReference>
<dbReference type="EMBL" id="FOJY01000023">
    <property type="protein sequence ID" value="SFB34734.1"/>
    <property type="molecule type" value="Genomic_DNA"/>
</dbReference>
<evidence type="ECO:0000256" key="1">
    <source>
        <dbReference type="ARBA" id="ARBA00004202"/>
    </source>
</evidence>
<keyword evidence="6 9" id="KW-0067">ATP-binding</keyword>
<evidence type="ECO:0000313" key="10">
    <source>
        <dbReference type="Proteomes" id="UP000198838"/>
    </source>
</evidence>
<accession>A0A1I1A9T1</accession>
<dbReference type="PANTHER" id="PTHR43297:SF2">
    <property type="entry name" value="DIPEPTIDE TRANSPORT ATP-BINDING PROTEIN DPPD"/>
    <property type="match status" value="1"/>
</dbReference>
<dbReference type="InterPro" id="IPR003439">
    <property type="entry name" value="ABC_transporter-like_ATP-bd"/>
</dbReference>
<dbReference type="Proteomes" id="UP000198838">
    <property type="component" value="Unassembled WGS sequence"/>
</dbReference>
<dbReference type="InterPro" id="IPR003593">
    <property type="entry name" value="AAA+_ATPase"/>
</dbReference>
<reference evidence="9 10" key="1">
    <citation type="submission" date="2016-10" db="EMBL/GenBank/DDBJ databases">
        <authorList>
            <person name="de Groot N.N."/>
        </authorList>
    </citation>
    <scope>NUCLEOTIDE SEQUENCE [LARGE SCALE GENOMIC DNA]</scope>
    <source>
        <strain evidence="9 10">DSM 5522</strain>
    </source>
</reference>
<dbReference type="Gene3D" id="3.40.50.300">
    <property type="entry name" value="P-loop containing nucleotide triphosphate hydrolases"/>
    <property type="match status" value="1"/>
</dbReference>
<name>A0A1I1A9T1_9FIRM</name>
<dbReference type="GO" id="GO:0005886">
    <property type="term" value="C:plasma membrane"/>
    <property type="evidence" value="ECO:0007669"/>
    <property type="project" value="UniProtKB-SubCell"/>
</dbReference>
<dbReference type="FunFam" id="3.40.50.300:FF:000016">
    <property type="entry name" value="Oligopeptide ABC transporter ATP-binding component"/>
    <property type="match status" value="1"/>
</dbReference>
<dbReference type="STRING" id="1120918.SAMN05216249_12325"/>
<dbReference type="OrthoDB" id="41661at2"/>
<dbReference type="SUPFAM" id="SSF52540">
    <property type="entry name" value="P-loop containing nucleoside triphosphate hydrolases"/>
    <property type="match status" value="1"/>
</dbReference>
<comment type="similarity">
    <text evidence="2">Belongs to the ABC transporter superfamily.</text>
</comment>
<sequence length="322" mass="35283">MEKEEALLKVNNLEVSYDDIQILKGLSLSIQKGEIFGIVGESGCGKSTMLSAILNMMENGGKISKGEIIFEGKDISKYNKEEMRRLRGNRLGVVFQNPGETLNPSRKIETQFYEALRAHEKITKQEAGKIAADMLKRLNLEHGDKIIKKYPFQLSGGMNQRVALSLAMIMEPSLLLADEPTSALDVTVQAQAIGEMMKLRDNFGTSILIVTHNMGVISHMTDRFAVMYAGRIVECGDKNEILSNPVHPYTRSLLGAIPDFSGDMPTGLEGSPPPFGSIKCGCEFESRCPCCEGNCTTKELKLIDVSKGNVGKEHFAVCSKAG</sequence>
<evidence type="ECO:0000313" key="9">
    <source>
        <dbReference type="EMBL" id="SFB34734.1"/>
    </source>
</evidence>
<dbReference type="Pfam" id="PF08352">
    <property type="entry name" value="oligo_HPY"/>
    <property type="match status" value="1"/>
</dbReference>
<comment type="subcellular location">
    <subcellularLocation>
        <location evidence="1">Cell membrane</location>
        <topology evidence="1">Peripheral membrane protein</topology>
    </subcellularLocation>
</comment>
<dbReference type="PROSITE" id="PS50893">
    <property type="entry name" value="ABC_TRANSPORTER_2"/>
    <property type="match status" value="1"/>
</dbReference>
<dbReference type="InterPro" id="IPR050388">
    <property type="entry name" value="ABC_Ni/Peptide_Import"/>
</dbReference>
<dbReference type="RefSeq" id="WP_092874374.1">
    <property type="nucleotide sequence ID" value="NZ_FOJY01000023.1"/>
</dbReference>
<dbReference type="NCBIfam" id="TIGR01727">
    <property type="entry name" value="oligo_HPY"/>
    <property type="match status" value="1"/>
</dbReference>
<dbReference type="SMART" id="SM00382">
    <property type="entry name" value="AAA"/>
    <property type="match status" value="1"/>
</dbReference>
<evidence type="ECO:0000256" key="7">
    <source>
        <dbReference type="ARBA" id="ARBA00023136"/>
    </source>
</evidence>
<keyword evidence="7" id="KW-0472">Membrane</keyword>
<gene>
    <name evidence="9" type="ORF">SAMN05216249_12325</name>
</gene>
<evidence type="ECO:0000256" key="5">
    <source>
        <dbReference type="ARBA" id="ARBA00022741"/>
    </source>
</evidence>
<evidence type="ECO:0000259" key="8">
    <source>
        <dbReference type="PROSITE" id="PS50893"/>
    </source>
</evidence>